<sequence>MKSDEVGLISEHRQRTKRTKQSCLSIDHGFQLYTSLLESPINTTSESHKAKIISPSGDLIIEHTDASSITGKVAWQVSVTSLTENSRYFGAMLDPEKFSEGKSLAQQLQALNIKAESQPGSSFDSVHGISLPVIQLSDNPVVKLCGTDILGLFLKVLCLESMDDTTNSLFQDALKIETPATIARLIQVADSFNSIHRVAHVLRLLKYQYGPKGKMSISRFDAALVDMKEDRIRQIIFISKLLTDDTITRVMTHTLLILGSRFWINAPEGPDVDSFYWNYLSDNVEEELYYRRQCVMNTITDLQAHFMRAYGVLEDPNSKPTPAPNRMLGAAFSTSAQTTQFQCRGGMGNASQCDTFQLGQMIRFFTMRSKTVFLGSNIIDPEFNLDPLGNDSEIDSKLQGPASESITSILSTLRQYPDYQVDSYHGSCGVRRRLLPIIPCIEKYLLDSQALLGVDYRIWSSPVSRREAEWIGGMKSHTVDIRQGTIGAISLSGKLLRLSSSSQIAQSLFTAKSRNWEA</sequence>
<gene>
    <name evidence="1" type="ORF">N7493_011185</name>
</gene>
<organism evidence="1 2">
    <name type="scientific">Penicillium malachiteum</name>
    <dbReference type="NCBI Taxonomy" id="1324776"/>
    <lineage>
        <taxon>Eukaryota</taxon>
        <taxon>Fungi</taxon>
        <taxon>Dikarya</taxon>
        <taxon>Ascomycota</taxon>
        <taxon>Pezizomycotina</taxon>
        <taxon>Eurotiomycetes</taxon>
        <taxon>Eurotiomycetidae</taxon>
        <taxon>Eurotiales</taxon>
        <taxon>Aspergillaceae</taxon>
        <taxon>Penicillium</taxon>
    </lineage>
</organism>
<dbReference type="AlphaFoldDB" id="A0AAD6MR48"/>
<reference evidence="1" key="2">
    <citation type="submission" date="2023-01" db="EMBL/GenBank/DDBJ databases">
        <authorList>
            <person name="Petersen C."/>
        </authorList>
    </citation>
    <scope>NUCLEOTIDE SEQUENCE</scope>
    <source>
        <strain evidence="1">IBT 17514</strain>
    </source>
</reference>
<comment type="caution">
    <text evidence="1">The sequence shown here is derived from an EMBL/GenBank/DDBJ whole genome shotgun (WGS) entry which is preliminary data.</text>
</comment>
<accession>A0AAD6MR48</accession>
<evidence type="ECO:0000313" key="2">
    <source>
        <dbReference type="Proteomes" id="UP001215712"/>
    </source>
</evidence>
<keyword evidence="2" id="KW-1185">Reference proteome</keyword>
<evidence type="ECO:0000313" key="1">
    <source>
        <dbReference type="EMBL" id="KAJ5704047.1"/>
    </source>
</evidence>
<proteinExistence type="predicted"/>
<name>A0AAD6MR48_9EURO</name>
<reference evidence="1" key="1">
    <citation type="journal article" date="2023" name="IMA Fungus">
        <title>Comparative genomic study of the Penicillium genus elucidates a diverse pangenome and 15 lateral gene transfer events.</title>
        <authorList>
            <person name="Petersen C."/>
            <person name="Sorensen T."/>
            <person name="Nielsen M.R."/>
            <person name="Sondergaard T.E."/>
            <person name="Sorensen J.L."/>
            <person name="Fitzpatrick D.A."/>
            <person name="Frisvad J.C."/>
            <person name="Nielsen K.L."/>
        </authorList>
    </citation>
    <scope>NUCLEOTIDE SEQUENCE</scope>
    <source>
        <strain evidence="1">IBT 17514</strain>
    </source>
</reference>
<dbReference type="Proteomes" id="UP001215712">
    <property type="component" value="Unassembled WGS sequence"/>
</dbReference>
<protein>
    <submittedName>
        <fullName evidence="1">Uncharacterized protein</fullName>
    </submittedName>
</protein>
<dbReference type="EMBL" id="JAQJAN010000020">
    <property type="protein sequence ID" value="KAJ5704047.1"/>
    <property type="molecule type" value="Genomic_DNA"/>
</dbReference>